<dbReference type="InterPro" id="IPR011701">
    <property type="entry name" value="MFS"/>
</dbReference>
<feature type="transmembrane region" description="Helical" evidence="7">
    <location>
        <begin position="114"/>
        <end position="133"/>
    </location>
</feature>
<dbReference type="GO" id="GO:0005886">
    <property type="term" value="C:plasma membrane"/>
    <property type="evidence" value="ECO:0007669"/>
    <property type="project" value="TreeGrafter"/>
</dbReference>
<keyword evidence="4 7" id="KW-1133">Transmembrane helix</keyword>
<feature type="transmembrane region" description="Helical" evidence="7">
    <location>
        <begin position="82"/>
        <end position="102"/>
    </location>
</feature>
<dbReference type="Gene3D" id="1.20.1720.10">
    <property type="entry name" value="Multidrug resistance protein D"/>
    <property type="match status" value="1"/>
</dbReference>
<dbReference type="SUPFAM" id="SSF103473">
    <property type="entry name" value="MFS general substrate transporter"/>
    <property type="match status" value="1"/>
</dbReference>
<dbReference type="Pfam" id="PF07690">
    <property type="entry name" value="MFS_1"/>
    <property type="match status" value="1"/>
</dbReference>
<protein>
    <recommendedName>
        <fullName evidence="8">Major facilitator superfamily (MFS) profile domain-containing protein</fullName>
    </recommendedName>
</protein>
<evidence type="ECO:0000256" key="2">
    <source>
        <dbReference type="ARBA" id="ARBA00022448"/>
    </source>
</evidence>
<dbReference type="InterPro" id="IPR020846">
    <property type="entry name" value="MFS_dom"/>
</dbReference>
<feature type="transmembrane region" description="Helical" evidence="7">
    <location>
        <begin position="336"/>
        <end position="356"/>
    </location>
</feature>
<feature type="transmembrane region" description="Helical" evidence="7">
    <location>
        <begin position="290"/>
        <end position="316"/>
    </location>
</feature>
<evidence type="ECO:0000313" key="10">
    <source>
        <dbReference type="Proteomes" id="UP000829685"/>
    </source>
</evidence>
<comment type="subcellular location">
    <subcellularLocation>
        <location evidence="1">Membrane</location>
        <topology evidence="1">Multi-pass membrane protein</topology>
    </subcellularLocation>
</comment>
<feature type="transmembrane region" description="Helical" evidence="7">
    <location>
        <begin position="48"/>
        <end position="70"/>
    </location>
</feature>
<feature type="compositionally biased region" description="Basic and acidic residues" evidence="6">
    <location>
        <begin position="1"/>
        <end position="14"/>
    </location>
</feature>
<keyword evidence="10" id="KW-1185">Reference proteome</keyword>
<dbReference type="PANTHER" id="PTHR23502">
    <property type="entry name" value="MAJOR FACILITATOR SUPERFAMILY"/>
    <property type="match status" value="1"/>
</dbReference>
<gene>
    <name evidence="9" type="ORF">JX265_012392</name>
</gene>
<feature type="compositionally biased region" description="Basic residues" evidence="6">
    <location>
        <begin position="513"/>
        <end position="525"/>
    </location>
</feature>
<keyword evidence="5 7" id="KW-0472">Membrane</keyword>
<evidence type="ECO:0000259" key="8">
    <source>
        <dbReference type="PROSITE" id="PS50850"/>
    </source>
</evidence>
<comment type="caution">
    <text evidence="9">The sequence shown here is derived from an EMBL/GenBank/DDBJ whole genome shotgun (WGS) entry which is preliminary data.</text>
</comment>
<sequence length="546" mass="59306">MAPASYHDDSKEAGAEALPAASDPPSEAPVLDSRPDYSIFTTWEKTSIVLGAAAGAFLSPLTGQIYLPALNLLAQDLKITDAQANLTVTTYMIFQGITPMFIGSFADGAGRRPAYLLCFVVYIAANIGCALSPNYVALLILRMLQSAGSSTTVALCQAVVSDIITSAERGQYVGYVTVPVLLAPAVGPVLGGAIAHYLGWRWIFWFLTILAGAITILYAMFMPETCRRIVDDGSVRPHPIYRTLWQLWKDALQKRKARRSEDASALQRTASRASVRQSLRLKRPNPLRSLTILFEVEMSILLFYSAIPFASFYAIATAMPSQLGENYGLDDLKVGLMYLPLGGGSMFAAIAMGRVINWNYRRHCKKLGVPFERSKQQDLSEFPIEKARLEVGIPLLSLSTVVLFAWGWALQYHAHLAVLCVLLFIMGVGIIGYSNTTGALIVDVNPSNAGAATASNNLTRCLIGAAATAVINPMIKGIGAGWAFFILGALQLVGAPVLLLVMRNGIQWRKAKEARRRQKKERKASRVANAETSQGQQADYPPDGKE</sequence>
<dbReference type="InterPro" id="IPR036259">
    <property type="entry name" value="MFS_trans_sf"/>
</dbReference>
<keyword evidence="2" id="KW-0813">Transport</keyword>
<evidence type="ECO:0000256" key="4">
    <source>
        <dbReference type="ARBA" id="ARBA00022989"/>
    </source>
</evidence>
<feature type="transmembrane region" description="Helical" evidence="7">
    <location>
        <begin position="172"/>
        <end position="196"/>
    </location>
</feature>
<name>A0A9P9WAQ1_9PEZI</name>
<dbReference type="Proteomes" id="UP000829685">
    <property type="component" value="Unassembled WGS sequence"/>
</dbReference>
<evidence type="ECO:0000256" key="5">
    <source>
        <dbReference type="ARBA" id="ARBA00023136"/>
    </source>
</evidence>
<feature type="transmembrane region" description="Helical" evidence="7">
    <location>
        <begin position="202"/>
        <end position="221"/>
    </location>
</feature>
<accession>A0A9P9WAQ1</accession>
<feature type="transmembrane region" description="Helical" evidence="7">
    <location>
        <begin position="457"/>
        <end position="475"/>
    </location>
</feature>
<proteinExistence type="predicted"/>
<dbReference type="EMBL" id="JAFIMR010000052">
    <property type="protein sequence ID" value="KAI1855037.1"/>
    <property type="molecule type" value="Genomic_DNA"/>
</dbReference>
<evidence type="ECO:0000256" key="3">
    <source>
        <dbReference type="ARBA" id="ARBA00022692"/>
    </source>
</evidence>
<evidence type="ECO:0000313" key="9">
    <source>
        <dbReference type="EMBL" id="KAI1855037.1"/>
    </source>
</evidence>
<dbReference type="CDD" id="cd17323">
    <property type="entry name" value="MFS_Tpo1_MDR_like"/>
    <property type="match status" value="1"/>
</dbReference>
<dbReference type="GO" id="GO:0022857">
    <property type="term" value="F:transmembrane transporter activity"/>
    <property type="evidence" value="ECO:0007669"/>
    <property type="project" value="InterPro"/>
</dbReference>
<feature type="transmembrane region" description="Helical" evidence="7">
    <location>
        <begin position="391"/>
        <end position="410"/>
    </location>
</feature>
<feature type="region of interest" description="Disordered" evidence="6">
    <location>
        <begin position="1"/>
        <end position="30"/>
    </location>
</feature>
<dbReference type="OrthoDB" id="440553at2759"/>
<dbReference type="AlphaFoldDB" id="A0A9P9WAQ1"/>
<dbReference type="PRINTS" id="PR01036">
    <property type="entry name" value="TCRTETB"/>
</dbReference>
<dbReference type="PANTHER" id="PTHR23502:SF51">
    <property type="entry name" value="QUINIDINE RESISTANCE PROTEIN 1-RELATED"/>
    <property type="match status" value="1"/>
</dbReference>
<feature type="transmembrane region" description="Helical" evidence="7">
    <location>
        <begin position="481"/>
        <end position="502"/>
    </location>
</feature>
<evidence type="ECO:0000256" key="7">
    <source>
        <dbReference type="SAM" id="Phobius"/>
    </source>
</evidence>
<feature type="domain" description="Major facilitator superfamily (MFS) profile" evidence="8">
    <location>
        <begin position="48"/>
        <end position="506"/>
    </location>
</feature>
<feature type="region of interest" description="Disordered" evidence="6">
    <location>
        <begin position="513"/>
        <end position="546"/>
    </location>
</feature>
<feature type="transmembrane region" description="Helical" evidence="7">
    <location>
        <begin position="416"/>
        <end position="436"/>
    </location>
</feature>
<organism evidence="9 10">
    <name type="scientific">Neoarthrinium moseri</name>
    <dbReference type="NCBI Taxonomy" id="1658444"/>
    <lineage>
        <taxon>Eukaryota</taxon>
        <taxon>Fungi</taxon>
        <taxon>Dikarya</taxon>
        <taxon>Ascomycota</taxon>
        <taxon>Pezizomycotina</taxon>
        <taxon>Sordariomycetes</taxon>
        <taxon>Xylariomycetidae</taxon>
        <taxon>Amphisphaeriales</taxon>
        <taxon>Apiosporaceae</taxon>
        <taxon>Neoarthrinium</taxon>
    </lineage>
</organism>
<dbReference type="PROSITE" id="PS50850">
    <property type="entry name" value="MFS"/>
    <property type="match status" value="1"/>
</dbReference>
<evidence type="ECO:0000256" key="1">
    <source>
        <dbReference type="ARBA" id="ARBA00004141"/>
    </source>
</evidence>
<reference evidence="9" key="1">
    <citation type="submission" date="2021-03" db="EMBL/GenBank/DDBJ databases">
        <title>Revisited historic fungal species revealed as producer of novel bioactive compounds through whole genome sequencing and comparative genomics.</title>
        <authorList>
            <person name="Vignolle G.A."/>
            <person name="Hochenegger N."/>
            <person name="Mach R.L."/>
            <person name="Mach-Aigner A.R."/>
            <person name="Javad Rahimi M."/>
            <person name="Salim K.A."/>
            <person name="Chan C.M."/>
            <person name="Lim L.B.L."/>
            <person name="Cai F."/>
            <person name="Druzhinina I.S."/>
            <person name="U'Ren J.M."/>
            <person name="Derntl C."/>
        </authorList>
    </citation>
    <scope>NUCLEOTIDE SEQUENCE</scope>
    <source>
        <strain evidence="9">TUCIM 5799</strain>
    </source>
</reference>
<evidence type="ECO:0000256" key="6">
    <source>
        <dbReference type="SAM" id="MobiDB-lite"/>
    </source>
</evidence>
<dbReference type="FunFam" id="1.20.1720.10:FF:000009">
    <property type="entry name" value="MFS multidrug transporter"/>
    <property type="match status" value="1"/>
</dbReference>
<keyword evidence="3 7" id="KW-0812">Transmembrane</keyword>
<dbReference type="Gene3D" id="1.20.1250.20">
    <property type="entry name" value="MFS general substrate transporter like domains"/>
    <property type="match status" value="1"/>
</dbReference>